<name>A0ABP1AUR5_9BRYO</name>
<keyword evidence="5" id="KW-0966">Cell projection</keyword>
<accession>A0ABP1AUR5</accession>
<feature type="compositionally biased region" description="Polar residues" evidence="6">
    <location>
        <begin position="243"/>
        <end position="265"/>
    </location>
</feature>
<dbReference type="InterPro" id="IPR027012">
    <property type="entry name" value="Enkurin_dom"/>
</dbReference>
<dbReference type="PANTHER" id="PTHR21490:SF2">
    <property type="entry name" value="ENKURIN DOMAIN-CONTAINING PROTEIN 1"/>
    <property type="match status" value="1"/>
</dbReference>
<feature type="domain" description="Enkurin" evidence="7">
    <location>
        <begin position="306"/>
        <end position="398"/>
    </location>
</feature>
<dbReference type="PANTHER" id="PTHR21490">
    <property type="entry name" value="ENKURIN-RELATED"/>
    <property type="match status" value="1"/>
</dbReference>
<dbReference type="InterPro" id="IPR052102">
    <property type="entry name" value="Enkurin_domain-protein"/>
</dbReference>
<organism evidence="8 9">
    <name type="scientific">Sphagnum jensenii</name>
    <dbReference type="NCBI Taxonomy" id="128206"/>
    <lineage>
        <taxon>Eukaryota</taxon>
        <taxon>Viridiplantae</taxon>
        <taxon>Streptophyta</taxon>
        <taxon>Embryophyta</taxon>
        <taxon>Bryophyta</taxon>
        <taxon>Sphagnophytina</taxon>
        <taxon>Sphagnopsida</taxon>
        <taxon>Sphagnales</taxon>
        <taxon>Sphagnaceae</taxon>
        <taxon>Sphagnum</taxon>
    </lineage>
</organism>
<feature type="region of interest" description="Disordered" evidence="6">
    <location>
        <begin position="235"/>
        <end position="265"/>
    </location>
</feature>
<dbReference type="EMBL" id="OZ023717">
    <property type="protein sequence ID" value="CAK9866305.1"/>
    <property type="molecule type" value="Genomic_DNA"/>
</dbReference>
<evidence type="ECO:0000256" key="4">
    <source>
        <dbReference type="ARBA" id="ARBA00023212"/>
    </source>
</evidence>
<evidence type="ECO:0000256" key="1">
    <source>
        <dbReference type="ARBA" id="ARBA00004138"/>
    </source>
</evidence>
<evidence type="ECO:0000256" key="3">
    <source>
        <dbReference type="ARBA" id="ARBA00022490"/>
    </source>
</evidence>
<evidence type="ECO:0000256" key="6">
    <source>
        <dbReference type="SAM" id="MobiDB-lite"/>
    </source>
</evidence>
<dbReference type="Pfam" id="PF13864">
    <property type="entry name" value="Enkurin"/>
    <property type="match status" value="1"/>
</dbReference>
<comment type="subcellular location">
    <subcellularLocation>
        <location evidence="1">Cell projection</location>
        <location evidence="1">Cilium</location>
    </subcellularLocation>
    <subcellularLocation>
        <location evidence="2">Cytoplasm</location>
        <location evidence="2">Cytoskeleton</location>
    </subcellularLocation>
</comment>
<feature type="region of interest" description="Disordered" evidence="6">
    <location>
        <begin position="122"/>
        <end position="158"/>
    </location>
</feature>
<sequence>MGDCTTAVAAAAAAAAAAASAVSAAAPVQELKQLSLGSPKDRAQGFITTSGCSGDRREGMLHKLSTGNAHDRAQVVAAAAAAAVVASPDNIIATEVMQQPRNNGDLKDRTRRLANGSHILVCNKRPPNSAQSSITNSTQSSHTTTSRSSYNTSTSLRSSNKQARVLLHLCPGLDEITGKPSRVKHRRIMVPSHMDSYQISDLLNPPRGIRDEMQRQGITPRDHRKDNRAKIAELSARNHAEKQNVQAPSENGESIQSKPKSKDSINYVTKNALDAACVANRRKTTTECPSYRQKENFGKVPAYLLKRKLELAMDAERRLQAEQTKHLPPGLVLMKDEERLDVLKTLEDSRLKWEERLRNMPLIMETPSQIRMKAEADYQLRDIEDSIRRFSRSKVYIRFPETGS</sequence>
<reference evidence="8" key="1">
    <citation type="submission" date="2024-03" db="EMBL/GenBank/DDBJ databases">
        <authorList>
            <consortium name="ELIXIR-Norway"/>
            <consortium name="Elixir Norway"/>
        </authorList>
    </citation>
    <scope>NUCLEOTIDE SEQUENCE</scope>
</reference>
<keyword evidence="3" id="KW-0963">Cytoplasm</keyword>
<proteinExistence type="predicted"/>
<evidence type="ECO:0000313" key="8">
    <source>
        <dbReference type="EMBL" id="CAK9866305.1"/>
    </source>
</evidence>
<keyword evidence="4" id="KW-0206">Cytoskeleton</keyword>
<dbReference type="Proteomes" id="UP001497522">
    <property type="component" value="Chromosome 16"/>
</dbReference>
<evidence type="ECO:0000256" key="2">
    <source>
        <dbReference type="ARBA" id="ARBA00004245"/>
    </source>
</evidence>
<keyword evidence="9" id="KW-1185">Reference proteome</keyword>
<dbReference type="PROSITE" id="PS51665">
    <property type="entry name" value="ENKURIN"/>
    <property type="match status" value="1"/>
</dbReference>
<evidence type="ECO:0000259" key="7">
    <source>
        <dbReference type="PROSITE" id="PS51665"/>
    </source>
</evidence>
<evidence type="ECO:0000256" key="5">
    <source>
        <dbReference type="ARBA" id="ARBA00023273"/>
    </source>
</evidence>
<protein>
    <recommendedName>
        <fullName evidence="7">Enkurin domain-containing protein</fullName>
    </recommendedName>
</protein>
<evidence type="ECO:0000313" key="9">
    <source>
        <dbReference type="Proteomes" id="UP001497522"/>
    </source>
</evidence>
<gene>
    <name evidence="8" type="ORF">CSSPJE1EN2_LOCUS9300</name>
</gene>
<feature type="compositionally biased region" description="Low complexity" evidence="6">
    <location>
        <begin position="128"/>
        <end position="158"/>
    </location>
</feature>